<proteinExistence type="inferred from homology"/>
<evidence type="ECO:0000259" key="3">
    <source>
        <dbReference type="PROSITE" id="PS51352"/>
    </source>
</evidence>
<dbReference type="InterPro" id="IPR036249">
    <property type="entry name" value="Thioredoxin-like_sf"/>
</dbReference>
<dbReference type="PROSITE" id="PS00194">
    <property type="entry name" value="THIOREDOXIN_1"/>
    <property type="match status" value="1"/>
</dbReference>
<evidence type="ECO:0000256" key="1">
    <source>
        <dbReference type="ARBA" id="ARBA00006347"/>
    </source>
</evidence>
<comment type="caution">
    <text evidence="4">The sequence shown here is derived from an EMBL/GenBank/DDBJ whole genome shotgun (WGS) entry which is preliminary data.</text>
</comment>
<dbReference type="PROSITE" id="PS51352">
    <property type="entry name" value="THIOREDOXIN_2"/>
    <property type="match status" value="1"/>
</dbReference>
<dbReference type="GO" id="GO:0003756">
    <property type="term" value="F:protein disulfide isomerase activity"/>
    <property type="evidence" value="ECO:0007669"/>
    <property type="project" value="TreeGrafter"/>
</dbReference>
<accession>A0A1Q3BPS7</accession>
<dbReference type="GO" id="GO:0006457">
    <property type="term" value="P:protein folding"/>
    <property type="evidence" value="ECO:0007669"/>
    <property type="project" value="TreeGrafter"/>
</dbReference>
<dbReference type="InterPro" id="IPR013766">
    <property type="entry name" value="Thioredoxin_domain"/>
</dbReference>
<dbReference type="EMBL" id="BDDD01000764">
    <property type="protein sequence ID" value="GAV69975.1"/>
    <property type="molecule type" value="Genomic_DNA"/>
</dbReference>
<feature type="transmembrane region" description="Helical" evidence="2">
    <location>
        <begin position="127"/>
        <end position="147"/>
    </location>
</feature>
<gene>
    <name evidence="4" type="ORF">CFOL_v3_13474</name>
</gene>
<feature type="domain" description="Thioredoxin" evidence="3">
    <location>
        <begin position="1"/>
        <end position="105"/>
    </location>
</feature>
<dbReference type="PANTHER" id="PTHR18929:SF246">
    <property type="entry name" value="PROTEIN DISULFIDE ISOMERASE-LIKE 1-4"/>
    <property type="match status" value="1"/>
</dbReference>
<dbReference type="Pfam" id="PF00085">
    <property type="entry name" value="Thioredoxin"/>
    <property type="match status" value="1"/>
</dbReference>
<dbReference type="GO" id="GO:0005783">
    <property type="term" value="C:endoplasmic reticulum"/>
    <property type="evidence" value="ECO:0007669"/>
    <property type="project" value="TreeGrafter"/>
</dbReference>
<dbReference type="OrthoDB" id="10264505at2759"/>
<reference evidence="5" key="1">
    <citation type="submission" date="2016-04" db="EMBL/GenBank/DDBJ databases">
        <title>Cephalotus genome sequencing.</title>
        <authorList>
            <person name="Fukushima K."/>
            <person name="Hasebe M."/>
            <person name="Fang X."/>
        </authorList>
    </citation>
    <scope>NUCLEOTIDE SEQUENCE [LARGE SCALE GENOMIC DNA]</scope>
    <source>
        <strain evidence="5">cv. St1</strain>
    </source>
</reference>
<dbReference type="PANTHER" id="PTHR18929">
    <property type="entry name" value="PROTEIN DISULFIDE ISOMERASE"/>
    <property type="match status" value="1"/>
</dbReference>
<protein>
    <submittedName>
        <fullName evidence="4">Thioredoxin domain-containing protein</fullName>
    </submittedName>
</protein>
<evidence type="ECO:0000313" key="4">
    <source>
        <dbReference type="EMBL" id="GAV69975.1"/>
    </source>
</evidence>
<dbReference type="InterPro" id="IPR017937">
    <property type="entry name" value="Thioredoxin_CS"/>
</dbReference>
<sequence>VMVEFYASWCEHCQASAPEYAATATDLKSDVALANVDATEESDLAHKYGIQGFPAILFFFEGVHPACEVQRTKEAIVTRVKKKTGPSIIYNKLGKHLSGIDSLVIAKMDGTANEHPRAKVLIKCHNLLHFFFSSVHIVMYVAIQYFLKSFLRR</sequence>
<organism evidence="4 5">
    <name type="scientific">Cephalotus follicularis</name>
    <name type="common">Albany pitcher plant</name>
    <dbReference type="NCBI Taxonomy" id="3775"/>
    <lineage>
        <taxon>Eukaryota</taxon>
        <taxon>Viridiplantae</taxon>
        <taxon>Streptophyta</taxon>
        <taxon>Embryophyta</taxon>
        <taxon>Tracheophyta</taxon>
        <taxon>Spermatophyta</taxon>
        <taxon>Magnoliopsida</taxon>
        <taxon>eudicotyledons</taxon>
        <taxon>Gunneridae</taxon>
        <taxon>Pentapetalae</taxon>
        <taxon>rosids</taxon>
        <taxon>fabids</taxon>
        <taxon>Oxalidales</taxon>
        <taxon>Cephalotaceae</taxon>
        <taxon>Cephalotus</taxon>
    </lineage>
</organism>
<evidence type="ECO:0000313" key="5">
    <source>
        <dbReference type="Proteomes" id="UP000187406"/>
    </source>
</evidence>
<dbReference type="SUPFAM" id="SSF52833">
    <property type="entry name" value="Thioredoxin-like"/>
    <property type="match status" value="1"/>
</dbReference>
<dbReference type="InParanoid" id="A0A1Q3BPS7"/>
<feature type="non-terminal residue" evidence="4">
    <location>
        <position position="1"/>
    </location>
</feature>
<dbReference type="Gene3D" id="3.40.30.10">
    <property type="entry name" value="Glutaredoxin"/>
    <property type="match status" value="1"/>
</dbReference>
<dbReference type="Proteomes" id="UP000187406">
    <property type="component" value="Unassembled WGS sequence"/>
</dbReference>
<dbReference type="AlphaFoldDB" id="A0A1Q3BPS7"/>
<dbReference type="PRINTS" id="PR00421">
    <property type="entry name" value="THIOREDOXIN"/>
</dbReference>
<keyword evidence="2" id="KW-0472">Membrane</keyword>
<keyword evidence="2" id="KW-1133">Transmembrane helix</keyword>
<dbReference type="STRING" id="3775.A0A1Q3BPS7"/>
<evidence type="ECO:0000256" key="2">
    <source>
        <dbReference type="SAM" id="Phobius"/>
    </source>
</evidence>
<keyword evidence="2" id="KW-0812">Transmembrane</keyword>
<dbReference type="GO" id="GO:0034976">
    <property type="term" value="P:response to endoplasmic reticulum stress"/>
    <property type="evidence" value="ECO:0007669"/>
    <property type="project" value="TreeGrafter"/>
</dbReference>
<keyword evidence="5" id="KW-1185">Reference proteome</keyword>
<name>A0A1Q3BPS7_CEPFO</name>
<comment type="similarity">
    <text evidence="1">Belongs to the protein disulfide isomerase family.</text>
</comment>